<dbReference type="InterPro" id="IPR009075">
    <property type="entry name" value="AcylCo_DH/oxidase_C"/>
</dbReference>
<dbReference type="Proteomes" id="UP000587991">
    <property type="component" value="Unassembled WGS sequence"/>
</dbReference>
<dbReference type="Pfam" id="PF00441">
    <property type="entry name" value="Acyl-CoA_dh_1"/>
    <property type="match status" value="1"/>
</dbReference>
<dbReference type="SUPFAM" id="SSF56645">
    <property type="entry name" value="Acyl-CoA dehydrogenase NM domain-like"/>
    <property type="match status" value="1"/>
</dbReference>
<evidence type="ECO:0000256" key="3">
    <source>
        <dbReference type="ARBA" id="ARBA00022630"/>
    </source>
</evidence>
<evidence type="ECO:0000256" key="8">
    <source>
        <dbReference type="ARBA" id="ARBA00066461"/>
    </source>
</evidence>
<proteinExistence type="inferred from homology"/>
<feature type="domain" description="Acyl-CoA oxidase/dehydrogenase middle" evidence="14">
    <location>
        <begin position="122"/>
        <end position="217"/>
    </location>
</feature>
<dbReference type="SUPFAM" id="SSF47203">
    <property type="entry name" value="Acyl-CoA dehydrogenase C-terminal domain-like"/>
    <property type="match status" value="1"/>
</dbReference>
<comment type="similarity">
    <text evidence="2 12">Belongs to the acyl-CoA dehydrogenase family.</text>
</comment>
<comment type="caution">
    <text evidence="16">The sequence shown here is derived from an EMBL/GenBank/DDBJ whole genome shotgun (WGS) entry which is preliminary data.</text>
</comment>
<dbReference type="InterPro" id="IPR006089">
    <property type="entry name" value="Acyl-CoA_DH_CS"/>
</dbReference>
<protein>
    <recommendedName>
        <fullName evidence="10">3-sulfinopropanoyl-CoA desulfinase</fullName>
        <ecNumber evidence="7">1.3.8.11</ecNumber>
        <ecNumber evidence="8">3.13.1.4</ecNumber>
    </recommendedName>
    <alternativeName>
        <fullName evidence="11">3-sulfinopropionyl coenzyme A desulfinase</fullName>
    </alternativeName>
    <alternativeName>
        <fullName evidence="9">Cyclohexane-1-carbonyl-CoA dehydrogenase</fullName>
    </alternativeName>
</protein>
<dbReference type="FunFam" id="1.20.140.10:FF:000004">
    <property type="entry name" value="Acyl-CoA dehydrogenase FadE25"/>
    <property type="match status" value="1"/>
</dbReference>
<evidence type="ECO:0000256" key="11">
    <source>
        <dbReference type="ARBA" id="ARBA00075603"/>
    </source>
</evidence>
<dbReference type="Pfam" id="PF02771">
    <property type="entry name" value="Acyl-CoA_dh_N"/>
    <property type="match status" value="1"/>
</dbReference>
<dbReference type="PROSITE" id="PS00073">
    <property type="entry name" value="ACYL_COA_DH_2"/>
    <property type="match status" value="1"/>
</dbReference>
<organism evidence="16 17">
    <name type="scientific">Leeia aquatica</name>
    <dbReference type="NCBI Taxonomy" id="2725557"/>
    <lineage>
        <taxon>Bacteria</taxon>
        <taxon>Pseudomonadati</taxon>
        <taxon>Pseudomonadota</taxon>
        <taxon>Betaproteobacteria</taxon>
        <taxon>Neisseriales</taxon>
        <taxon>Leeiaceae</taxon>
        <taxon>Leeia</taxon>
    </lineage>
</organism>
<dbReference type="PROSITE" id="PS00072">
    <property type="entry name" value="ACYL_COA_DH_1"/>
    <property type="match status" value="1"/>
</dbReference>
<dbReference type="AlphaFoldDB" id="A0A847SCT6"/>
<evidence type="ECO:0000259" key="13">
    <source>
        <dbReference type="Pfam" id="PF00441"/>
    </source>
</evidence>
<evidence type="ECO:0000313" key="17">
    <source>
        <dbReference type="Proteomes" id="UP000587991"/>
    </source>
</evidence>
<dbReference type="PANTHER" id="PTHR43884:SF12">
    <property type="entry name" value="ISOVALERYL-COA DEHYDROGENASE, MITOCHONDRIAL-RELATED"/>
    <property type="match status" value="1"/>
</dbReference>
<dbReference type="InterPro" id="IPR009100">
    <property type="entry name" value="AcylCoA_DH/oxidase_NM_dom_sf"/>
</dbReference>
<dbReference type="InterPro" id="IPR006091">
    <property type="entry name" value="Acyl-CoA_Oxase/DH_mid-dom"/>
</dbReference>
<evidence type="ECO:0000313" key="16">
    <source>
        <dbReference type="EMBL" id="NLR73772.1"/>
    </source>
</evidence>
<dbReference type="Gene3D" id="1.10.540.10">
    <property type="entry name" value="Acyl-CoA dehydrogenase/oxidase, N-terminal domain"/>
    <property type="match status" value="1"/>
</dbReference>
<dbReference type="EMBL" id="JABAIM010000001">
    <property type="protein sequence ID" value="NLR73772.1"/>
    <property type="molecule type" value="Genomic_DNA"/>
</dbReference>
<evidence type="ECO:0000256" key="7">
    <source>
        <dbReference type="ARBA" id="ARBA00066361"/>
    </source>
</evidence>
<evidence type="ECO:0000256" key="1">
    <source>
        <dbReference type="ARBA" id="ARBA00001974"/>
    </source>
</evidence>
<evidence type="ECO:0000256" key="5">
    <source>
        <dbReference type="ARBA" id="ARBA00023002"/>
    </source>
</evidence>
<evidence type="ECO:0000256" key="10">
    <source>
        <dbReference type="ARBA" id="ARBA00068311"/>
    </source>
</evidence>
<dbReference type="Gene3D" id="1.20.140.10">
    <property type="entry name" value="Butyryl-CoA Dehydrogenase, subunit A, domain 3"/>
    <property type="match status" value="1"/>
</dbReference>
<comment type="catalytic activity">
    <reaction evidence="6">
        <text>3-sulfinopropanoyl-CoA + H2O = propanoyl-CoA + sulfite + H(+)</text>
        <dbReference type="Rhea" id="RHEA:41624"/>
        <dbReference type="ChEBI" id="CHEBI:15377"/>
        <dbReference type="ChEBI" id="CHEBI:15378"/>
        <dbReference type="ChEBI" id="CHEBI:17359"/>
        <dbReference type="ChEBI" id="CHEBI:57392"/>
        <dbReference type="ChEBI" id="CHEBI:78349"/>
        <dbReference type="EC" id="3.13.1.4"/>
    </reaction>
    <physiologicalReaction direction="left-to-right" evidence="6">
        <dbReference type="Rhea" id="RHEA:41625"/>
    </physiologicalReaction>
</comment>
<evidence type="ECO:0000256" key="12">
    <source>
        <dbReference type="RuleBase" id="RU362125"/>
    </source>
</evidence>
<dbReference type="InterPro" id="IPR037069">
    <property type="entry name" value="AcylCoA_DH/ox_N_sf"/>
</dbReference>
<dbReference type="InterPro" id="IPR046373">
    <property type="entry name" value="Acyl-CoA_Oxase/DH_mid-dom_sf"/>
</dbReference>
<evidence type="ECO:0000256" key="4">
    <source>
        <dbReference type="ARBA" id="ARBA00022827"/>
    </source>
</evidence>
<dbReference type="InterPro" id="IPR013786">
    <property type="entry name" value="AcylCoA_DH/ox_N"/>
</dbReference>
<keyword evidence="4 12" id="KW-0274">FAD</keyword>
<keyword evidence="5 12" id="KW-0560">Oxidoreductase</keyword>
<dbReference type="Gene3D" id="2.40.110.10">
    <property type="entry name" value="Butyryl-CoA Dehydrogenase, subunit A, domain 2"/>
    <property type="match status" value="1"/>
</dbReference>
<dbReference type="GO" id="GO:0003995">
    <property type="term" value="F:acyl-CoA dehydrogenase activity"/>
    <property type="evidence" value="ECO:0007669"/>
    <property type="project" value="InterPro"/>
</dbReference>
<reference evidence="16 17" key="1">
    <citation type="submission" date="2020-04" db="EMBL/GenBank/DDBJ databases">
        <title>Draft genome of Leeia sp. IMCC25680.</title>
        <authorList>
            <person name="Song J."/>
            <person name="Cho J.-C."/>
        </authorList>
    </citation>
    <scope>NUCLEOTIDE SEQUENCE [LARGE SCALE GENOMIC DNA]</scope>
    <source>
        <strain evidence="16 17">IMCC25680</strain>
    </source>
</reference>
<evidence type="ECO:0000256" key="2">
    <source>
        <dbReference type="ARBA" id="ARBA00009347"/>
    </source>
</evidence>
<evidence type="ECO:0000256" key="9">
    <source>
        <dbReference type="ARBA" id="ARBA00067292"/>
    </source>
</evidence>
<dbReference type="GO" id="GO:0050660">
    <property type="term" value="F:flavin adenine dinucleotide binding"/>
    <property type="evidence" value="ECO:0007669"/>
    <property type="project" value="InterPro"/>
</dbReference>
<keyword evidence="3 12" id="KW-0285">Flavoprotein</keyword>
<dbReference type="EC" id="3.13.1.4" evidence="8"/>
<dbReference type="PIRSF" id="PIRSF016578">
    <property type="entry name" value="HsaA"/>
    <property type="match status" value="1"/>
</dbReference>
<name>A0A847SCT6_9NEIS</name>
<sequence length="384" mass="41403">MNVLLNEDQRLIRDAVRDYAQHELWPTAAERDRSHRFPREELQALASMGLFGLTVPTEWGGAGLDYLSAAVALEEVAAGDGAISTILSVQNSVVCGPVLHFGTPEQKARFLRPFASGEMLGAFCLTEPQAGSDAAALQAKAVREGDDYLISGSKQFITNGRHAGAAIVFAVTDPNAGRQGITAFIVPTDLPGFEVVRVEDKLGQHCSDTAALAFDKVRVPASLRLGQEGEGYRIALANLESGRIGIAAQCLGMARSALQCALDYARERQSFGKPIYQHQAVQFRLASAATRLEAARQLVWHAASLKDAGQPCLKEAAMAKLFASEMAEQVCSDALQTFGGYGYLNDFPVERIYRDVRVTQIYEGTSDIQRLIIARELGVGGSLA</sequence>
<comment type="cofactor">
    <cofactor evidence="1 12">
        <name>FAD</name>
        <dbReference type="ChEBI" id="CHEBI:57692"/>
    </cofactor>
</comment>
<evidence type="ECO:0000259" key="15">
    <source>
        <dbReference type="Pfam" id="PF02771"/>
    </source>
</evidence>
<feature type="domain" description="Acyl-CoA dehydrogenase/oxidase N-terminal" evidence="15">
    <location>
        <begin position="6"/>
        <end position="118"/>
    </location>
</feature>
<dbReference type="Pfam" id="PF02770">
    <property type="entry name" value="Acyl-CoA_dh_M"/>
    <property type="match status" value="1"/>
</dbReference>
<evidence type="ECO:0000259" key="14">
    <source>
        <dbReference type="Pfam" id="PF02770"/>
    </source>
</evidence>
<dbReference type="PANTHER" id="PTHR43884">
    <property type="entry name" value="ACYL-COA DEHYDROGENASE"/>
    <property type="match status" value="1"/>
</dbReference>
<evidence type="ECO:0000256" key="6">
    <source>
        <dbReference type="ARBA" id="ARBA00052938"/>
    </source>
</evidence>
<keyword evidence="17" id="KW-1185">Reference proteome</keyword>
<accession>A0A847SCT6</accession>
<dbReference type="FunFam" id="1.10.540.10:FF:000002">
    <property type="entry name" value="Acyl-CoA dehydrogenase FadE19"/>
    <property type="match status" value="1"/>
</dbReference>
<dbReference type="EC" id="1.3.8.11" evidence="7"/>
<feature type="domain" description="Acyl-CoA dehydrogenase/oxidase C-terminal" evidence="13">
    <location>
        <begin position="229"/>
        <end position="377"/>
    </location>
</feature>
<dbReference type="InterPro" id="IPR036250">
    <property type="entry name" value="AcylCo_DH-like_C"/>
</dbReference>
<gene>
    <name evidence="16" type="ORF">HF682_01175</name>
</gene>
<dbReference type="FunFam" id="2.40.110.10:FF:000009">
    <property type="entry name" value="Acyl-CoA dehydrogenase"/>
    <property type="match status" value="1"/>
</dbReference>